<evidence type="ECO:0000259" key="1">
    <source>
        <dbReference type="Pfam" id="PF13166"/>
    </source>
</evidence>
<dbReference type="RefSeq" id="WP_199261009.1">
    <property type="nucleotide sequence ID" value="NZ_CP054140.1"/>
</dbReference>
<evidence type="ECO:0000313" key="2">
    <source>
        <dbReference type="EMBL" id="QQG65668.1"/>
    </source>
</evidence>
<dbReference type="Proteomes" id="UP000596092">
    <property type="component" value="Chromosome"/>
</dbReference>
<protein>
    <submittedName>
        <fullName evidence="2">AAA family ATPase</fullName>
    </submittedName>
</protein>
<proteinExistence type="predicted"/>
<evidence type="ECO:0000313" key="3">
    <source>
        <dbReference type="Proteomes" id="UP000596092"/>
    </source>
</evidence>
<keyword evidence="3" id="KW-1185">Reference proteome</keyword>
<dbReference type="Pfam" id="PF13166">
    <property type="entry name" value="AAA_13"/>
    <property type="match status" value="1"/>
</dbReference>
<reference evidence="2 3" key="1">
    <citation type="submission" date="2020-05" db="EMBL/GenBank/DDBJ databases">
        <title>Complete genome of Desulfobulbus oligotrophicus.</title>
        <authorList>
            <person name="Podar M."/>
        </authorList>
    </citation>
    <scope>NUCLEOTIDE SEQUENCE [LARGE SCALE GENOMIC DNA]</scope>
    <source>
        <strain evidence="2 3">Prop6</strain>
    </source>
</reference>
<dbReference type="InterPro" id="IPR027417">
    <property type="entry name" value="P-loop_NTPase"/>
</dbReference>
<dbReference type="InterPro" id="IPR026866">
    <property type="entry name" value="CR006_AAA"/>
</dbReference>
<dbReference type="Gene3D" id="3.40.50.300">
    <property type="entry name" value="P-loop containing nucleotide triphosphate hydrolases"/>
    <property type="match status" value="1"/>
</dbReference>
<feature type="domain" description="Protein CR006 P-loop" evidence="1">
    <location>
        <begin position="144"/>
        <end position="331"/>
    </location>
</feature>
<gene>
    <name evidence="2" type="ORF">HP555_07205</name>
</gene>
<dbReference type="KEGG" id="dog:HP555_07205"/>
<sequence length="370" mass="43473">MSIQPFSDLPALAQHLRDELMNKKFILLYAYNGIGKTRLSTAFKNLGKDVADEDKRDTLYFNAFTEDLFTWDNDLDNDSERVLRLNSQSRFFAGLEELEMDTRIRPLLSRYVDFDFRINTDRWEVSFSREVSDGDGHRIEDGIKISRGEENIFIWCFFLAIVQLTLDDDGNGPYNWVRYIYIDDPISSLDDQNAVAVATHLARLLKNPESKLKTVISTHHALFFNVLYNEIKRKKNRRDRFFLACDRVSNEYTLRDTGETPFFHHVAALAGLYEAEQSGELYTHHFNMLRAILEKTASFHGYDNFSACIRQGDDDVEDVLHTRLINILNHGNYSLYEPREMLAENKEHFRRILHDFINHYPFNRELFPNR</sequence>
<dbReference type="AlphaFoldDB" id="A0A7T5VD41"/>
<organism evidence="2 3">
    <name type="scientific">Desulfobulbus oligotrophicus</name>
    <dbReference type="NCBI Taxonomy" id="1909699"/>
    <lineage>
        <taxon>Bacteria</taxon>
        <taxon>Pseudomonadati</taxon>
        <taxon>Thermodesulfobacteriota</taxon>
        <taxon>Desulfobulbia</taxon>
        <taxon>Desulfobulbales</taxon>
        <taxon>Desulfobulbaceae</taxon>
        <taxon>Desulfobulbus</taxon>
    </lineage>
</organism>
<dbReference type="EMBL" id="CP054140">
    <property type="protein sequence ID" value="QQG65668.1"/>
    <property type="molecule type" value="Genomic_DNA"/>
</dbReference>
<accession>A0A7T5VD41</accession>
<name>A0A7T5VD41_9BACT</name>